<evidence type="ECO:0000313" key="4">
    <source>
        <dbReference type="Proteomes" id="UP000038045"/>
    </source>
</evidence>
<dbReference type="SUPFAM" id="SSF55486">
    <property type="entry name" value="Metalloproteases ('zincins'), catalytic domain"/>
    <property type="match status" value="1"/>
</dbReference>
<dbReference type="InterPro" id="IPR001506">
    <property type="entry name" value="Peptidase_M12A"/>
</dbReference>
<protein>
    <submittedName>
        <fullName evidence="5">Astacin domain-containing protein</fullName>
    </submittedName>
</protein>
<dbReference type="SUPFAM" id="SSF49854">
    <property type="entry name" value="Spermadhesin, CUB domain"/>
    <property type="match status" value="1"/>
</dbReference>
<keyword evidence="4" id="KW-1185">Reference proteome</keyword>
<dbReference type="InterPro" id="IPR024079">
    <property type="entry name" value="MetalloPept_cat_dom_sf"/>
</dbReference>
<evidence type="ECO:0000256" key="2">
    <source>
        <dbReference type="SAM" id="SignalP"/>
    </source>
</evidence>
<organism evidence="4 5">
    <name type="scientific">Parastrongyloides trichosuri</name>
    <name type="common">Possum-specific nematode worm</name>
    <dbReference type="NCBI Taxonomy" id="131310"/>
    <lineage>
        <taxon>Eukaryota</taxon>
        <taxon>Metazoa</taxon>
        <taxon>Ecdysozoa</taxon>
        <taxon>Nematoda</taxon>
        <taxon>Chromadorea</taxon>
        <taxon>Rhabditida</taxon>
        <taxon>Tylenchina</taxon>
        <taxon>Panagrolaimomorpha</taxon>
        <taxon>Strongyloidoidea</taxon>
        <taxon>Strongyloididae</taxon>
        <taxon>Parastrongyloides</taxon>
    </lineage>
</organism>
<dbReference type="Gene3D" id="3.40.390.10">
    <property type="entry name" value="Collagenase (Catalytic Domain)"/>
    <property type="match status" value="1"/>
</dbReference>
<name>A0A0N5A5S7_PARTI</name>
<keyword evidence="2" id="KW-0732">Signal</keyword>
<dbReference type="GO" id="GO:0006508">
    <property type="term" value="P:proteolysis"/>
    <property type="evidence" value="ECO:0007669"/>
    <property type="project" value="InterPro"/>
</dbReference>
<dbReference type="GO" id="GO:0004222">
    <property type="term" value="F:metalloendopeptidase activity"/>
    <property type="evidence" value="ECO:0007669"/>
    <property type="project" value="InterPro"/>
</dbReference>
<keyword evidence="1" id="KW-0245">EGF-like domain</keyword>
<dbReference type="PANTHER" id="PTHR10127">
    <property type="entry name" value="DISCOIDIN, CUB, EGF, LAMININ , AND ZINC METALLOPROTEASE DOMAIN CONTAINING"/>
    <property type="match status" value="1"/>
</dbReference>
<reference evidence="5" key="1">
    <citation type="submission" date="2017-02" db="UniProtKB">
        <authorList>
            <consortium name="WormBaseParasite"/>
        </authorList>
    </citation>
    <scope>IDENTIFICATION</scope>
</reference>
<dbReference type="Proteomes" id="UP000038045">
    <property type="component" value="Unplaced"/>
</dbReference>
<accession>A0A0N5A5S7</accession>
<feature type="chain" id="PRO_5005892707" evidence="2">
    <location>
        <begin position="18"/>
        <end position="380"/>
    </location>
</feature>
<evidence type="ECO:0000313" key="5">
    <source>
        <dbReference type="WBParaSite" id="PTRK_0001708700.1"/>
    </source>
</evidence>
<dbReference type="WBParaSite" id="PTRK_0001708700.1">
    <property type="protein sequence ID" value="PTRK_0001708700.1"/>
    <property type="gene ID" value="PTRK_0001708700"/>
</dbReference>
<sequence>MLFLTALFLSLVGQIYGAIRTDHKWENVKNGIKIYNYTNDKQFGYVMKNLEEETCLNWNKSETQIERGQGINVLWHEKECYSVEIGPNPTKVPNTIFATKDCMGNYYKMLGLMFNALGLSYEHNRNDRDTFIKVDNSSVEDKYKKYLQKDKDLGYETETYGTTYDYGSITHGDPTFYSSNKQETIKAIGKYDGWHEKMIGQKSIESFNEYKLFNYLHCNHTCPTNITCYRGGYQHPKNCDYCKCPYPFVKPFCLNLKPDEGYCAGIQNLNATDKEQKRGFATRYSSCYVYISAPEDKKIRINITSLNFQISENERCSSGYSNVVEIIYEKDESVMGLCLCATIGGIYQNVSVTSYNNEAVFVFKASKFGPSVEFYYMAVH</sequence>
<feature type="signal peptide" evidence="2">
    <location>
        <begin position="1"/>
        <end position="17"/>
    </location>
</feature>
<proteinExistence type="predicted"/>
<dbReference type="AlphaFoldDB" id="A0A0N5A5S7"/>
<dbReference type="Gene3D" id="2.60.120.290">
    <property type="entry name" value="Spermadhesin, CUB domain"/>
    <property type="match status" value="1"/>
</dbReference>
<evidence type="ECO:0000259" key="3">
    <source>
        <dbReference type="Pfam" id="PF01400"/>
    </source>
</evidence>
<evidence type="ECO:0000256" key="1">
    <source>
        <dbReference type="ARBA" id="ARBA00022536"/>
    </source>
</evidence>
<feature type="domain" description="Peptidase M12A" evidence="3">
    <location>
        <begin position="37"/>
        <end position="215"/>
    </location>
</feature>
<dbReference type="PANTHER" id="PTHR10127:SF793">
    <property type="entry name" value="ZINC METALLOPROTEINASE NAS-31"/>
    <property type="match status" value="1"/>
</dbReference>
<dbReference type="Pfam" id="PF01400">
    <property type="entry name" value="Astacin"/>
    <property type="match status" value="1"/>
</dbReference>
<dbReference type="InterPro" id="IPR035914">
    <property type="entry name" value="Sperma_CUB_dom_sf"/>
</dbReference>